<feature type="region of interest" description="Disordered" evidence="1">
    <location>
        <begin position="81"/>
        <end position="125"/>
    </location>
</feature>
<name>A0AA43TV92_9LECA</name>
<feature type="compositionally biased region" description="Low complexity" evidence="1">
    <location>
        <begin position="219"/>
        <end position="244"/>
    </location>
</feature>
<feature type="compositionally biased region" description="Acidic residues" evidence="1">
    <location>
        <begin position="113"/>
        <end position="123"/>
    </location>
</feature>
<dbReference type="PANTHER" id="PTHR28027">
    <property type="entry name" value="TRANSCRIPTIONAL REGULATOR MIT1"/>
    <property type="match status" value="1"/>
</dbReference>
<dbReference type="EMBL" id="JAPUFD010000001">
    <property type="protein sequence ID" value="MDI1485462.1"/>
    <property type="molecule type" value="Genomic_DNA"/>
</dbReference>
<dbReference type="Pfam" id="PF09729">
    <property type="entry name" value="Gti1_Pac2"/>
    <property type="match status" value="1"/>
</dbReference>
<keyword evidence="3" id="KW-1185">Reference proteome</keyword>
<feature type="compositionally biased region" description="Polar residues" evidence="1">
    <location>
        <begin position="342"/>
        <end position="351"/>
    </location>
</feature>
<evidence type="ECO:0000313" key="3">
    <source>
        <dbReference type="Proteomes" id="UP001161017"/>
    </source>
</evidence>
<feature type="compositionally biased region" description="Polar residues" evidence="1">
    <location>
        <begin position="415"/>
        <end position="434"/>
    </location>
</feature>
<dbReference type="Proteomes" id="UP001161017">
    <property type="component" value="Unassembled WGS sequence"/>
</dbReference>
<feature type="compositionally biased region" description="Polar residues" evidence="1">
    <location>
        <begin position="503"/>
        <end position="543"/>
    </location>
</feature>
<dbReference type="PANTHER" id="PTHR28027:SF1">
    <property type="entry name" value="CAMP INDEPENDENT REGULATORY PROTEIN (AFU_ORTHOLOGUE AFUA_3G09640)"/>
    <property type="match status" value="1"/>
</dbReference>
<dbReference type="AlphaFoldDB" id="A0AA43TV92"/>
<feature type="compositionally biased region" description="Pro residues" evidence="1">
    <location>
        <begin position="317"/>
        <end position="327"/>
    </location>
</feature>
<dbReference type="GO" id="GO:0003677">
    <property type="term" value="F:DNA binding"/>
    <property type="evidence" value="ECO:0007669"/>
    <property type="project" value="TreeGrafter"/>
</dbReference>
<accession>A0AA43TV92</accession>
<evidence type="ECO:0000313" key="2">
    <source>
        <dbReference type="EMBL" id="MDI1485462.1"/>
    </source>
</evidence>
<organism evidence="2 3">
    <name type="scientific">Ramalina farinacea</name>
    <dbReference type="NCBI Taxonomy" id="258253"/>
    <lineage>
        <taxon>Eukaryota</taxon>
        <taxon>Fungi</taxon>
        <taxon>Dikarya</taxon>
        <taxon>Ascomycota</taxon>
        <taxon>Pezizomycotina</taxon>
        <taxon>Lecanoromycetes</taxon>
        <taxon>OSLEUM clade</taxon>
        <taxon>Lecanoromycetidae</taxon>
        <taxon>Lecanorales</taxon>
        <taxon>Lecanorineae</taxon>
        <taxon>Ramalinaceae</taxon>
        <taxon>Ramalina</taxon>
    </lineage>
</organism>
<protein>
    <submittedName>
        <fullName evidence="2">Gluconate transport-inducing protein</fullName>
    </submittedName>
</protein>
<feature type="region of interest" description="Disordered" evidence="1">
    <location>
        <begin position="199"/>
        <end position="244"/>
    </location>
</feature>
<sequence length="601" mass="65717">METYEGHVRTPGDAIILFEACRLGMLPRVQRRLSEKERQSIKSGSVFVWDEREAGMRRWTDGKSWSASRVSGSFLTYREMEGKRGGGGNGYPPPVTALSRAGRTPESQHSGESDLDMATEEGPDGYRYKPDGLVKQSFSITTSSGNHLHLISYYSRAHPASQQLNSPSSDPQLRQIRPAKGMYPESTVHEHHNIPAVTRSPMAGVPYTTTPQMAGYARQGPPQWPQQQGYGWSQPQQQQQQSNYQYHNHQYAPSAYVNGSTQSANGHSSHQYNQPAPPQTPQPLDRSYSNYENRPPPANQDYQAYESRRYAQAPPQDNRPPPAPQPPFFKSEEARPNPSQQPPYSSGTHSNGYRDAQPTTYYDPRYQPRQAPAREVRSPPSQSQHPRPKPHSNGIQHQAPPQRTWSTGPLPPPQTSMASPTAPVRSSQHAQPASTPIDPVLMGGAPAPSPRVGPATDASRPPASQPLRVETNGRSSSLANGYGTSAASSIPNINALIHPSGPERTSSGTVNPTANGHATNPISTNGYATNGHVTTNGQAQNGHAVNGYHGYPQSSETKSPPISSPPPSIKRQEDHRDMPKDKSGFGEDRKALNMLNRVFVA</sequence>
<feature type="compositionally biased region" description="Basic and acidic residues" evidence="1">
    <location>
        <begin position="570"/>
        <end position="591"/>
    </location>
</feature>
<evidence type="ECO:0000256" key="1">
    <source>
        <dbReference type="SAM" id="MobiDB-lite"/>
    </source>
</evidence>
<comment type="caution">
    <text evidence="2">The sequence shown here is derived from an EMBL/GenBank/DDBJ whole genome shotgun (WGS) entry which is preliminary data.</text>
</comment>
<feature type="compositionally biased region" description="Polar residues" evidence="1">
    <location>
        <begin position="257"/>
        <end position="274"/>
    </location>
</feature>
<feature type="region of interest" description="Disordered" evidence="1">
    <location>
        <begin position="256"/>
        <end position="601"/>
    </location>
</feature>
<proteinExistence type="predicted"/>
<reference evidence="2" key="1">
    <citation type="journal article" date="2023" name="Genome Biol. Evol.">
        <title>First Whole Genome Sequence and Flow Cytometry Genome Size Data for the Lichen-Forming Fungus Ramalina farinacea (Ascomycota).</title>
        <authorList>
            <person name="Llewellyn T."/>
            <person name="Mian S."/>
            <person name="Hill R."/>
            <person name="Leitch I.J."/>
            <person name="Gaya E."/>
        </authorList>
    </citation>
    <scope>NUCLEOTIDE SEQUENCE</scope>
    <source>
        <strain evidence="2">LIQ254RAFAR</strain>
    </source>
</reference>
<gene>
    <name evidence="2" type="primary">PTH2</name>
    <name evidence="2" type="ORF">OHK93_000600</name>
</gene>
<feature type="compositionally biased region" description="Polar residues" evidence="1">
    <location>
        <begin position="393"/>
        <end position="407"/>
    </location>
</feature>
<dbReference type="InterPro" id="IPR018608">
    <property type="entry name" value="Gti1/Pac2"/>
</dbReference>
<feature type="compositionally biased region" description="Polar residues" evidence="1">
    <location>
        <begin position="472"/>
        <end position="492"/>
    </location>
</feature>